<dbReference type="Proteomes" id="UP000609172">
    <property type="component" value="Unassembled WGS sequence"/>
</dbReference>
<dbReference type="EMBL" id="JAEHFV010000001">
    <property type="protein sequence ID" value="MBK0368476.1"/>
    <property type="molecule type" value="Genomic_DNA"/>
</dbReference>
<dbReference type="InterPro" id="IPR005467">
    <property type="entry name" value="His_kinase_dom"/>
</dbReference>
<sequence>MPQIRFVLFLVLLFNSTTIHAFSQTASVETVEIETLTDSAVAFFNKSDYQKSLLTSRVALNYAIQQKDNVLTAKCYNIVAANYHVLSQYTKGIFYYEKALSFAEKTANDVMKYKINNNLGTIYFFEKKQHQRGLNHFKKALAFAKKIKNYESVFTTNLNICWAFFEIENFENGKKYLQVINKNQNQYLSPTTSTVFYLVNGMFARHQNHSKLADSYFLKAIEEGKKWEKDSDLSFAYLEYSKFLNAEKKFEQAYAALRQYNSITKQLNDVELFSKTEAESANLELDEYRREISKIENEKDIQKENFEKSKLISFLFLSISFIFLVLIGSLFINVNYKKRLNAKLMKANEDLQEAKEQAEEASKLKTQFISTISHEVRTPLYGVIGITNMILEEHKELSDSKHLKSLKFSARYLLTLVNDILQINKIEEKKLVLETTVFNLSDEINLITNALSFLAQNNHNEIITYTDPNIPEYLIGDKLRLSQIIMNLVNNALKFTKNGTVTIKAKLVKTEGDLFHIEFQVQDTGIGIPLADQEKIFEKFVQLSRKNTDYQGTGLGLAIVKRLLSLFKSSITLKSEVDKGTTFTFTIAFEHNEVKYNQIINAIEVDLTSNIIVNVLVVEDNTINQIVTKKIIEKNNYTCQIVEDGLSAIEILKTEKFDVILMDINMPILNGFETTKRIRKMGVKTPIIALTAFDKEEIVEEALASGMNDIIIKPFDPLKLFKIINCLVYKTIPK</sequence>
<dbReference type="SMART" id="SM00448">
    <property type="entry name" value="REC"/>
    <property type="match status" value="1"/>
</dbReference>
<dbReference type="Pfam" id="PF00072">
    <property type="entry name" value="Response_reg"/>
    <property type="match status" value="1"/>
</dbReference>
<proteinExistence type="predicted"/>
<dbReference type="SUPFAM" id="SSF48452">
    <property type="entry name" value="TPR-like"/>
    <property type="match status" value="1"/>
</dbReference>
<dbReference type="SUPFAM" id="SSF55874">
    <property type="entry name" value="ATPase domain of HSP90 chaperone/DNA topoisomerase II/histidine kinase"/>
    <property type="match status" value="1"/>
</dbReference>
<feature type="coiled-coil region" evidence="5">
    <location>
        <begin position="337"/>
        <end position="371"/>
    </location>
</feature>
<feature type="signal peptide" evidence="7">
    <location>
        <begin position="1"/>
        <end position="21"/>
    </location>
</feature>
<dbReference type="SMART" id="SM00387">
    <property type="entry name" value="HATPase_c"/>
    <property type="match status" value="1"/>
</dbReference>
<keyword evidence="7" id="KW-0732">Signal</keyword>
<evidence type="ECO:0000259" key="8">
    <source>
        <dbReference type="PROSITE" id="PS50109"/>
    </source>
</evidence>
<evidence type="ECO:0000313" key="10">
    <source>
        <dbReference type="EMBL" id="MBK0368476.1"/>
    </source>
</evidence>
<dbReference type="Pfam" id="PF02518">
    <property type="entry name" value="HATPase_c"/>
    <property type="match status" value="1"/>
</dbReference>
<feature type="domain" description="Histidine kinase" evidence="8">
    <location>
        <begin position="371"/>
        <end position="591"/>
    </location>
</feature>
<dbReference type="InterPro" id="IPR011006">
    <property type="entry name" value="CheY-like_superfamily"/>
</dbReference>
<dbReference type="PANTHER" id="PTHR45339">
    <property type="entry name" value="HYBRID SIGNAL TRANSDUCTION HISTIDINE KINASE J"/>
    <property type="match status" value="1"/>
</dbReference>
<feature type="domain" description="Response regulatory" evidence="9">
    <location>
        <begin position="614"/>
        <end position="728"/>
    </location>
</feature>
<dbReference type="Gene3D" id="3.30.565.10">
    <property type="entry name" value="Histidine kinase-like ATPase, C-terminal domain"/>
    <property type="match status" value="1"/>
</dbReference>
<dbReference type="InterPro" id="IPR001789">
    <property type="entry name" value="Sig_transdc_resp-reg_receiver"/>
</dbReference>
<dbReference type="SUPFAM" id="SSF52172">
    <property type="entry name" value="CheY-like"/>
    <property type="match status" value="1"/>
</dbReference>
<dbReference type="Pfam" id="PF00512">
    <property type="entry name" value="HisKA"/>
    <property type="match status" value="1"/>
</dbReference>
<feature type="coiled-coil region" evidence="5">
    <location>
        <begin position="278"/>
        <end position="305"/>
    </location>
</feature>
<comment type="catalytic activity">
    <reaction evidence="1">
        <text>ATP + protein L-histidine = ADP + protein N-phospho-L-histidine.</text>
        <dbReference type="EC" id="2.7.13.3"/>
    </reaction>
</comment>
<keyword evidence="6" id="KW-1133">Transmembrane helix</keyword>
<protein>
    <recommendedName>
        <fullName evidence="2">histidine kinase</fullName>
        <ecNumber evidence="2">2.7.13.3</ecNumber>
    </recommendedName>
</protein>
<dbReference type="PROSITE" id="PS50110">
    <property type="entry name" value="RESPONSE_REGULATORY"/>
    <property type="match status" value="1"/>
</dbReference>
<evidence type="ECO:0000256" key="5">
    <source>
        <dbReference type="SAM" id="Coils"/>
    </source>
</evidence>
<dbReference type="SUPFAM" id="SSF47384">
    <property type="entry name" value="Homodimeric domain of signal transducing histidine kinase"/>
    <property type="match status" value="1"/>
</dbReference>
<feature type="transmembrane region" description="Helical" evidence="6">
    <location>
        <begin position="311"/>
        <end position="336"/>
    </location>
</feature>
<dbReference type="Gene3D" id="3.40.50.2300">
    <property type="match status" value="1"/>
</dbReference>
<comment type="caution">
    <text evidence="10">The sequence shown here is derived from an EMBL/GenBank/DDBJ whole genome shotgun (WGS) entry which is preliminary data.</text>
</comment>
<dbReference type="CDD" id="cd00082">
    <property type="entry name" value="HisKA"/>
    <property type="match status" value="1"/>
</dbReference>
<dbReference type="InterPro" id="IPR036097">
    <property type="entry name" value="HisK_dim/P_sf"/>
</dbReference>
<dbReference type="GO" id="GO:0000155">
    <property type="term" value="F:phosphorelay sensor kinase activity"/>
    <property type="evidence" value="ECO:0007669"/>
    <property type="project" value="InterPro"/>
</dbReference>
<organism evidence="10 11">
    <name type="scientific">Flavobacterium agrisoli</name>
    <dbReference type="NCBI Taxonomy" id="2793066"/>
    <lineage>
        <taxon>Bacteria</taxon>
        <taxon>Pseudomonadati</taxon>
        <taxon>Bacteroidota</taxon>
        <taxon>Flavobacteriia</taxon>
        <taxon>Flavobacteriales</taxon>
        <taxon>Flavobacteriaceae</taxon>
        <taxon>Flavobacterium</taxon>
    </lineage>
</organism>
<feature type="modified residue" description="4-aspartylphosphate" evidence="4">
    <location>
        <position position="663"/>
    </location>
</feature>
<evidence type="ECO:0000256" key="3">
    <source>
        <dbReference type="ARBA" id="ARBA00022553"/>
    </source>
</evidence>
<dbReference type="PRINTS" id="PR00344">
    <property type="entry name" value="BCTRLSENSOR"/>
</dbReference>
<evidence type="ECO:0000259" key="9">
    <source>
        <dbReference type="PROSITE" id="PS50110"/>
    </source>
</evidence>
<dbReference type="EC" id="2.7.13.3" evidence="2"/>
<dbReference type="PROSITE" id="PS50109">
    <property type="entry name" value="HIS_KIN"/>
    <property type="match status" value="1"/>
</dbReference>
<keyword evidence="3 4" id="KW-0597">Phosphoprotein</keyword>
<dbReference type="InterPro" id="IPR004358">
    <property type="entry name" value="Sig_transdc_His_kin-like_C"/>
</dbReference>
<gene>
    <name evidence="10" type="ORF">I5M07_01400</name>
</gene>
<dbReference type="CDD" id="cd17546">
    <property type="entry name" value="REC_hyHK_CKI1_RcsC-like"/>
    <property type="match status" value="1"/>
</dbReference>
<name>A0A934UI50_9FLAO</name>
<keyword evidence="6" id="KW-0812">Transmembrane</keyword>
<dbReference type="InterPro" id="IPR003661">
    <property type="entry name" value="HisK_dim/P_dom"/>
</dbReference>
<dbReference type="CDD" id="cd16922">
    <property type="entry name" value="HATPase_EvgS-ArcB-TorS-like"/>
    <property type="match status" value="1"/>
</dbReference>
<evidence type="ECO:0000256" key="6">
    <source>
        <dbReference type="SAM" id="Phobius"/>
    </source>
</evidence>
<evidence type="ECO:0000313" key="11">
    <source>
        <dbReference type="Proteomes" id="UP000609172"/>
    </source>
</evidence>
<dbReference type="SMART" id="SM00388">
    <property type="entry name" value="HisKA"/>
    <property type="match status" value="1"/>
</dbReference>
<keyword evidence="6" id="KW-0472">Membrane</keyword>
<keyword evidence="5" id="KW-0175">Coiled coil</keyword>
<reference evidence="10" key="1">
    <citation type="submission" date="2020-12" db="EMBL/GenBank/DDBJ databases">
        <title>Bacterial novel species Flavobacterium sp. SE-1-e isolated from soil.</title>
        <authorList>
            <person name="Jung H.-Y."/>
        </authorList>
    </citation>
    <scope>NUCLEOTIDE SEQUENCE</scope>
    <source>
        <strain evidence="10">SE-1-e</strain>
    </source>
</reference>
<dbReference type="Gene3D" id="1.10.287.130">
    <property type="match status" value="1"/>
</dbReference>
<dbReference type="InterPro" id="IPR036890">
    <property type="entry name" value="HATPase_C_sf"/>
</dbReference>
<dbReference type="RefSeq" id="WP_200104404.1">
    <property type="nucleotide sequence ID" value="NZ_JAEHFV010000001.1"/>
</dbReference>
<accession>A0A934UI50</accession>
<feature type="chain" id="PRO_5036842349" description="histidine kinase" evidence="7">
    <location>
        <begin position="22"/>
        <end position="734"/>
    </location>
</feature>
<dbReference type="PANTHER" id="PTHR45339:SF5">
    <property type="entry name" value="HISTIDINE KINASE"/>
    <property type="match status" value="1"/>
</dbReference>
<keyword evidence="11" id="KW-1185">Reference proteome</keyword>
<evidence type="ECO:0000256" key="4">
    <source>
        <dbReference type="PROSITE-ProRule" id="PRU00169"/>
    </source>
</evidence>
<dbReference type="InterPro" id="IPR003594">
    <property type="entry name" value="HATPase_dom"/>
</dbReference>
<dbReference type="InterPro" id="IPR011990">
    <property type="entry name" value="TPR-like_helical_dom_sf"/>
</dbReference>
<evidence type="ECO:0000256" key="1">
    <source>
        <dbReference type="ARBA" id="ARBA00000085"/>
    </source>
</evidence>
<dbReference type="AlphaFoldDB" id="A0A934UI50"/>
<dbReference type="Gene3D" id="1.25.40.10">
    <property type="entry name" value="Tetratricopeptide repeat domain"/>
    <property type="match status" value="1"/>
</dbReference>
<evidence type="ECO:0000256" key="7">
    <source>
        <dbReference type="SAM" id="SignalP"/>
    </source>
</evidence>
<dbReference type="FunFam" id="3.30.565.10:FF:000010">
    <property type="entry name" value="Sensor histidine kinase RcsC"/>
    <property type="match status" value="1"/>
</dbReference>
<evidence type="ECO:0000256" key="2">
    <source>
        <dbReference type="ARBA" id="ARBA00012438"/>
    </source>
</evidence>